<dbReference type="InterPro" id="IPR052336">
    <property type="entry name" value="MlaD_Phospholipid_Transporter"/>
</dbReference>
<comment type="caution">
    <text evidence="1">The sequence shown here is derived from an EMBL/GenBank/DDBJ whole genome shotgun (WGS) entry which is preliminary data.</text>
</comment>
<dbReference type="PANTHER" id="PTHR33371:SF4">
    <property type="entry name" value="INTERMEMBRANE PHOSPHOLIPID TRANSPORT SYSTEM BINDING PROTEIN MLAD"/>
    <property type="match status" value="1"/>
</dbReference>
<dbReference type="AlphaFoldDB" id="A0A656Z918"/>
<protein>
    <submittedName>
        <fullName evidence="1">ABC transporter substrate-binding protein</fullName>
    </submittedName>
</protein>
<dbReference type="EMBL" id="LFZK01000001">
    <property type="protein sequence ID" value="KYC29470.1"/>
    <property type="molecule type" value="Genomic_DNA"/>
</dbReference>
<dbReference type="OrthoDB" id="9788420at2"/>
<dbReference type="Proteomes" id="UP000243416">
    <property type="component" value="Unassembled WGS sequence"/>
</dbReference>
<sequence>MNRATIDLWVGIFVAIGLGSLLFLALKVGNLASSNMGETYRLEAKFDNIGGLKVRGAIKTAGVVIGRVTDIRLDAEDYEAVVGLQIDKRYQFDKETTATINTSGLLGEQYVGLEVGGSPDMMKAGETIRKTQSAVVLEKLISQFMFNKAAEDDGGR</sequence>
<dbReference type="RefSeq" id="WP_067170481.1">
    <property type="nucleotide sequence ID" value="NZ_LFZK01000001.1"/>
</dbReference>
<dbReference type="NCBIfam" id="TIGR04430">
    <property type="entry name" value="OM_asym_MlaD"/>
    <property type="match status" value="1"/>
</dbReference>
<evidence type="ECO:0000313" key="1">
    <source>
        <dbReference type="EMBL" id="KYC29470.1"/>
    </source>
</evidence>
<keyword evidence="2" id="KW-1185">Reference proteome</keyword>
<dbReference type="InterPro" id="IPR003399">
    <property type="entry name" value="Mce/MlaD"/>
</dbReference>
<dbReference type="Pfam" id="PF02470">
    <property type="entry name" value="MlaD"/>
    <property type="match status" value="1"/>
</dbReference>
<proteinExistence type="predicted"/>
<gene>
    <name evidence="1" type="ORF">ACY05_02945</name>
</gene>
<dbReference type="InterPro" id="IPR030970">
    <property type="entry name" value="ABC_MlaD"/>
</dbReference>
<name>A0A656Z918_9PROT</name>
<dbReference type="GO" id="GO:0005548">
    <property type="term" value="F:phospholipid transporter activity"/>
    <property type="evidence" value="ECO:0007669"/>
    <property type="project" value="TreeGrafter"/>
</dbReference>
<accession>A0A656Z918</accession>
<dbReference type="PANTHER" id="PTHR33371">
    <property type="entry name" value="INTERMEMBRANE PHOSPHOLIPID TRANSPORT SYSTEM BINDING PROTEIN MLAD-RELATED"/>
    <property type="match status" value="1"/>
</dbReference>
<organism evidence="1 2">
    <name type="scientific">Sterolibacterium denitrificans</name>
    <dbReference type="NCBI Taxonomy" id="157592"/>
    <lineage>
        <taxon>Bacteria</taxon>
        <taxon>Pseudomonadati</taxon>
        <taxon>Pseudomonadota</taxon>
        <taxon>Betaproteobacteria</taxon>
        <taxon>Nitrosomonadales</taxon>
        <taxon>Sterolibacteriaceae</taxon>
        <taxon>Sterolibacterium</taxon>
    </lineage>
</organism>
<reference evidence="1 2" key="1">
    <citation type="journal article" date="2016" name="ISME J.">
        <title>Integrated multi-omics analyses reveal the biochemical mechanisms and phylogenetic relevance of anaerobic androgen biodegradation in the environment.</title>
        <authorList>
            <person name="Yang F.C."/>
            <person name="Chen Y.L."/>
            <person name="Tang S.L."/>
            <person name="Yu C.P."/>
            <person name="Wang P.H."/>
            <person name="Ismail W."/>
            <person name="Wang C.H."/>
            <person name="Ding J.Y."/>
            <person name="Yang C.Y."/>
            <person name="Yang C.Y."/>
            <person name="Chiang Y.R."/>
        </authorList>
    </citation>
    <scope>NUCLEOTIDE SEQUENCE [LARGE SCALE GENOMIC DNA]</scope>
    <source>
        <strain evidence="1 2">DSM 13999</strain>
    </source>
</reference>
<dbReference type="GO" id="GO:0005543">
    <property type="term" value="F:phospholipid binding"/>
    <property type="evidence" value="ECO:0007669"/>
    <property type="project" value="TreeGrafter"/>
</dbReference>
<evidence type="ECO:0000313" key="2">
    <source>
        <dbReference type="Proteomes" id="UP000243416"/>
    </source>
</evidence>